<accession>A0A350HBV8</accession>
<dbReference type="InterPro" id="IPR019734">
    <property type="entry name" value="TPR_rpt"/>
</dbReference>
<comment type="caution">
    <text evidence="2">The sequence shown here is derived from an EMBL/GenBank/DDBJ whole genome shotgun (WGS) entry which is preliminary data.</text>
</comment>
<evidence type="ECO:0000313" key="3">
    <source>
        <dbReference type="Proteomes" id="UP000264062"/>
    </source>
</evidence>
<proteinExistence type="predicted"/>
<dbReference type="EMBL" id="DMZY01000224">
    <property type="protein sequence ID" value="HAV93024.1"/>
    <property type="molecule type" value="Genomic_DNA"/>
</dbReference>
<feature type="non-terminal residue" evidence="2">
    <location>
        <position position="1"/>
    </location>
</feature>
<gene>
    <name evidence="2" type="ORF">DCW38_07600</name>
</gene>
<feature type="repeat" description="TPR" evidence="1">
    <location>
        <begin position="250"/>
        <end position="283"/>
    </location>
</feature>
<dbReference type="Gene3D" id="1.25.40.10">
    <property type="entry name" value="Tetratricopeptide repeat domain"/>
    <property type="match status" value="1"/>
</dbReference>
<dbReference type="AlphaFoldDB" id="A0A350HBV8"/>
<evidence type="ECO:0000313" key="2">
    <source>
        <dbReference type="EMBL" id="HAV93024.1"/>
    </source>
</evidence>
<reference evidence="2 3" key="1">
    <citation type="journal article" date="2018" name="Nat. Biotechnol.">
        <title>A standardized bacterial taxonomy based on genome phylogeny substantially revises the tree of life.</title>
        <authorList>
            <person name="Parks D.H."/>
            <person name="Chuvochina M."/>
            <person name="Waite D.W."/>
            <person name="Rinke C."/>
            <person name="Skarshewski A."/>
            <person name="Chaumeil P.A."/>
            <person name="Hugenholtz P."/>
        </authorList>
    </citation>
    <scope>NUCLEOTIDE SEQUENCE [LARGE SCALE GENOMIC DNA]</scope>
    <source>
        <strain evidence="2">UBA9956</strain>
    </source>
</reference>
<name>A0A350HBV8_UNCW3</name>
<dbReference type="SUPFAM" id="SSF48452">
    <property type="entry name" value="TPR-like"/>
    <property type="match status" value="1"/>
</dbReference>
<dbReference type="PROSITE" id="PS50005">
    <property type="entry name" value="TPR"/>
    <property type="match status" value="2"/>
</dbReference>
<sequence length="447" mass="52340">SEKNRGFAYTFPPLFFHFAKDIHFSPAEKKIFEIARKKIISRSSGDSALILATGTDLYNYGDMEEALDIINLLSDYSDESHALKARIYISQTRCELADKEIEGIKSKTVHSQMNVLKAAASAGNLEIEMTDDQYTNILYMNYCLRTQSFDMVEEIEKRINQNVLTEKEHVSYLSNLANYHLFRQREDEAMKCFLKCEEICRNELFLADLGKIYMQMGNMFDQKDSLIKALEYFNKAMEIFPYANMSSIIWSINLNIGVTYLKLGEFSKSLDMFSSLLTMERENQSEFYRVIIYNNLSDAYIRMFEWDNAEYYNEMVLNYYREKSSVPDFAVFQSRKIALAKKSSKWLKLDYFNKDDIISILDLKVLDFLTKNQECSLSRIKDFVSELLLTGNNEEMLYKAELITYICYILREDAKIREYLLEAASMIFLSLDMTMRDNILKQSMEVQ</sequence>
<protein>
    <submittedName>
        <fullName evidence="2">Uncharacterized protein</fullName>
    </submittedName>
</protein>
<evidence type="ECO:0000256" key="1">
    <source>
        <dbReference type="PROSITE-ProRule" id="PRU00339"/>
    </source>
</evidence>
<dbReference type="Proteomes" id="UP000264062">
    <property type="component" value="Unassembled WGS sequence"/>
</dbReference>
<feature type="repeat" description="TPR" evidence="1">
    <location>
        <begin position="210"/>
        <end position="243"/>
    </location>
</feature>
<dbReference type="Pfam" id="PF13181">
    <property type="entry name" value="TPR_8"/>
    <property type="match status" value="2"/>
</dbReference>
<keyword evidence="1" id="KW-0802">TPR repeat</keyword>
<dbReference type="SMART" id="SM00028">
    <property type="entry name" value="TPR"/>
    <property type="match status" value="4"/>
</dbReference>
<organism evidence="2 3">
    <name type="scientific">candidate division WOR-3 bacterium</name>
    <dbReference type="NCBI Taxonomy" id="2052148"/>
    <lineage>
        <taxon>Bacteria</taxon>
        <taxon>Bacteria division WOR-3</taxon>
    </lineage>
</organism>
<dbReference type="InterPro" id="IPR011990">
    <property type="entry name" value="TPR-like_helical_dom_sf"/>
</dbReference>